<protein>
    <submittedName>
        <fullName evidence="1">Uncharacterized protein</fullName>
    </submittedName>
</protein>
<name>A0A0F9BE38_9ZZZZ</name>
<comment type="caution">
    <text evidence="1">The sequence shown here is derived from an EMBL/GenBank/DDBJ whole genome shotgun (WGS) entry which is preliminary data.</text>
</comment>
<evidence type="ECO:0000313" key="1">
    <source>
        <dbReference type="EMBL" id="KKK82696.1"/>
    </source>
</evidence>
<sequence>MMKNEKSLSIENIYQKIDQNRVNIGLNSLECERYFNSLWEKAVKKKADSKLINDIKKDYYLFTFRESITLEDLEYYKERFKKTENPMLKVMYCNVLNKEKLDFDIILET</sequence>
<gene>
    <name evidence="1" type="ORF">LCGC14_2800800</name>
</gene>
<proteinExistence type="predicted"/>
<feature type="non-terminal residue" evidence="1">
    <location>
        <position position="109"/>
    </location>
</feature>
<organism evidence="1">
    <name type="scientific">marine sediment metagenome</name>
    <dbReference type="NCBI Taxonomy" id="412755"/>
    <lineage>
        <taxon>unclassified sequences</taxon>
        <taxon>metagenomes</taxon>
        <taxon>ecological metagenomes</taxon>
    </lineage>
</organism>
<accession>A0A0F9BE38</accession>
<dbReference type="AlphaFoldDB" id="A0A0F9BE38"/>
<dbReference type="EMBL" id="LAZR01052553">
    <property type="protein sequence ID" value="KKK82696.1"/>
    <property type="molecule type" value="Genomic_DNA"/>
</dbReference>
<reference evidence="1" key="1">
    <citation type="journal article" date="2015" name="Nature">
        <title>Complex archaea that bridge the gap between prokaryotes and eukaryotes.</title>
        <authorList>
            <person name="Spang A."/>
            <person name="Saw J.H."/>
            <person name="Jorgensen S.L."/>
            <person name="Zaremba-Niedzwiedzka K."/>
            <person name="Martijn J."/>
            <person name="Lind A.E."/>
            <person name="van Eijk R."/>
            <person name="Schleper C."/>
            <person name="Guy L."/>
            <person name="Ettema T.J."/>
        </authorList>
    </citation>
    <scope>NUCLEOTIDE SEQUENCE</scope>
</reference>